<protein>
    <submittedName>
        <fullName evidence="1">Zf-C3HC-domain-containing protein</fullName>
    </submittedName>
</protein>
<name>A0ACB8SQ89_9AGAM</name>
<keyword evidence="2" id="KW-1185">Reference proteome</keyword>
<accession>A0ACB8SQ89</accession>
<dbReference type="Proteomes" id="UP000814140">
    <property type="component" value="Unassembled WGS sequence"/>
</dbReference>
<proteinExistence type="predicted"/>
<sequence length="585" mass="63468">MTSMQPTTTTTMPDSTSVSSQITASPSHSSVKSNKRKLEDAIQSLDDAVGTLQNVAERPTPAKRPHTVRTLYSTLAKYGIKSKEPASTVPERKAADLSKTPHLAAILARTATKTRKAIPHKFRSSTPLSSSTSEYRPSSTPSFLSRLATFKLNTYSNKPPAIDAVAASKCGWINDGKDRLVCGICAVSWVLAGREGMSKDAANALVEKQRLQLVEMHKDGCPWKTRQCDPDVYRIPLSSPAAMARETKSRALMLESVLEDVQVKHPLTSTQVQALLATVASIQDDQTISETESLSPSLERTSSISFHPTAEPSSAAVLTALFGWSLAPVAPSPYSDTRLHTPSMSRATSVAPSMPSTPRAPSRLRSTADTAPSTPSTPRLSLSRITSRLPPSPSSSISEPRRDAALLHCTLCHRRLGLWAVSRGKGSTDSTAPSHTRQIDLLREHRPYCPYVVRSTTVPSLPVPPSHVRAMSSTPSLPSLFSNSNGSLSQLNAHQSNAMEGWRAVLMVVLRYRMGQRKREELLREVSERAEMDTNTEGDRPSPLARRHTIAEGQEMDEDPVEAMVAGVKTKGGKDLLNYVKGLLG</sequence>
<comment type="caution">
    <text evidence="1">The sequence shown here is derived from an EMBL/GenBank/DDBJ whole genome shotgun (WGS) entry which is preliminary data.</text>
</comment>
<evidence type="ECO:0000313" key="1">
    <source>
        <dbReference type="EMBL" id="KAI0058669.1"/>
    </source>
</evidence>
<reference evidence="1" key="1">
    <citation type="submission" date="2021-03" db="EMBL/GenBank/DDBJ databases">
        <authorList>
            <consortium name="DOE Joint Genome Institute"/>
            <person name="Ahrendt S."/>
            <person name="Looney B.P."/>
            <person name="Miyauchi S."/>
            <person name="Morin E."/>
            <person name="Drula E."/>
            <person name="Courty P.E."/>
            <person name="Chicoki N."/>
            <person name="Fauchery L."/>
            <person name="Kohler A."/>
            <person name="Kuo A."/>
            <person name="Labutti K."/>
            <person name="Pangilinan J."/>
            <person name="Lipzen A."/>
            <person name="Riley R."/>
            <person name="Andreopoulos W."/>
            <person name="He G."/>
            <person name="Johnson J."/>
            <person name="Barry K.W."/>
            <person name="Grigoriev I.V."/>
            <person name="Nagy L."/>
            <person name="Hibbett D."/>
            <person name="Henrissat B."/>
            <person name="Matheny P.B."/>
            <person name="Labbe J."/>
            <person name="Martin F."/>
        </authorList>
    </citation>
    <scope>NUCLEOTIDE SEQUENCE</scope>
    <source>
        <strain evidence="1">HHB10654</strain>
    </source>
</reference>
<dbReference type="EMBL" id="MU277233">
    <property type="protein sequence ID" value="KAI0058669.1"/>
    <property type="molecule type" value="Genomic_DNA"/>
</dbReference>
<reference evidence="1" key="2">
    <citation type="journal article" date="2022" name="New Phytol.">
        <title>Evolutionary transition to the ectomycorrhizal habit in the genomes of a hyperdiverse lineage of mushroom-forming fungi.</title>
        <authorList>
            <person name="Looney B."/>
            <person name="Miyauchi S."/>
            <person name="Morin E."/>
            <person name="Drula E."/>
            <person name="Courty P.E."/>
            <person name="Kohler A."/>
            <person name="Kuo A."/>
            <person name="LaButti K."/>
            <person name="Pangilinan J."/>
            <person name="Lipzen A."/>
            <person name="Riley R."/>
            <person name="Andreopoulos W."/>
            <person name="He G."/>
            <person name="Johnson J."/>
            <person name="Nolan M."/>
            <person name="Tritt A."/>
            <person name="Barry K.W."/>
            <person name="Grigoriev I.V."/>
            <person name="Nagy L.G."/>
            <person name="Hibbett D."/>
            <person name="Henrissat B."/>
            <person name="Matheny P.B."/>
            <person name="Labbe J."/>
            <person name="Martin F.M."/>
        </authorList>
    </citation>
    <scope>NUCLEOTIDE SEQUENCE</scope>
    <source>
        <strain evidence="1">HHB10654</strain>
    </source>
</reference>
<organism evidence="1 2">
    <name type="scientific">Artomyces pyxidatus</name>
    <dbReference type="NCBI Taxonomy" id="48021"/>
    <lineage>
        <taxon>Eukaryota</taxon>
        <taxon>Fungi</taxon>
        <taxon>Dikarya</taxon>
        <taxon>Basidiomycota</taxon>
        <taxon>Agaricomycotina</taxon>
        <taxon>Agaricomycetes</taxon>
        <taxon>Russulales</taxon>
        <taxon>Auriscalpiaceae</taxon>
        <taxon>Artomyces</taxon>
    </lineage>
</organism>
<gene>
    <name evidence="1" type="ORF">BV25DRAFT_1829907</name>
</gene>
<evidence type="ECO:0000313" key="2">
    <source>
        <dbReference type="Proteomes" id="UP000814140"/>
    </source>
</evidence>